<gene>
    <name evidence="1" type="ORF">LCGC14_2242520</name>
</gene>
<comment type="caution">
    <text evidence="1">The sequence shown here is derived from an EMBL/GenBank/DDBJ whole genome shotgun (WGS) entry which is preliminary data.</text>
</comment>
<proteinExistence type="predicted"/>
<dbReference type="EMBL" id="LAZR01030398">
    <property type="protein sequence ID" value="KKL56724.1"/>
    <property type="molecule type" value="Genomic_DNA"/>
</dbReference>
<sequence>MKKRAKGEWLKAIIWLKKTFPATEPITVRSKLRCKIEYKALGTAYFCPESRRFEVTIASDQIFENCVLVLFHEWAHVVTWHKIYARCIIRRKKESFHNKEWGIAYAQIYRSFFETKPIRKL</sequence>
<accession>A0A0F9D549</accession>
<reference evidence="1" key="1">
    <citation type="journal article" date="2015" name="Nature">
        <title>Complex archaea that bridge the gap between prokaryotes and eukaryotes.</title>
        <authorList>
            <person name="Spang A."/>
            <person name="Saw J.H."/>
            <person name="Jorgensen S.L."/>
            <person name="Zaremba-Niedzwiedzka K."/>
            <person name="Martijn J."/>
            <person name="Lind A.E."/>
            <person name="van Eijk R."/>
            <person name="Schleper C."/>
            <person name="Guy L."/>
            <person name="Ettema T.J."/>
        </authorList>
    </citation>
    <scope>NUCLEOTIDE SEQUENCE</scope>
</reference>
<evidence type="ECO:0008006" key="2">
    <source>
        <dbReference type="Google" id="ProtNLM"/>
    </source>
</evidence>
<name>A0A0F9D549_9ZZZZ</name>
<protein>
    <recommendedName>
        <fullName evidence="2">SprT-like domain-containing protein</fullName>
    </recommendedName>
</protein>
<evidence type="ECO:0000313" key="1">
    <source>
        <dbReference type="EMBL" id="KKL56724.1"/>
    </source>
</evidence>
<organism evidence="1">
    <name type="scientific">marine sediment metagenome</name>
    <dbReference type="NCBI Taxonomy" id="412755"/>
    <lineage>
        <taxon>unclassified sequences</taxon>
        <taxon>metagenomes</taxon>
        <taxon>ecological metagenomes</taxon>
    </lineage>
</organism>
<dbReference type="AlphaFoldDB" id="A0A0F9D549"/>